<dbReference type="InterPro" id="IPR008462">
    <property type="entry name" value="CsbD"/>
</dbReference>
<sequence length="87" mass="9409">MGSRVRDGAGVIRIGVIDRRREWSMSFQDKVQHKAEEAKGAAKDKAGDLTDDERLQAEGQAEQRSANVKQAGDKVKDAAGKAKDALS</sequence>
<comment type="caution">
    <text evidence="4">The sequence shown here is derived from an EMBL/GenBank/DDBJ whole genome shotgun (WGS) entry which is preliminary data.</text>
</comment>
<evidence type="ECO:0000313" key="4">
    <source>
        <dbReference type="EMBL" id="GAA2375967.1"/>
    </source>
</evidence>
<accession>A0ABN3HDN7</accession>
<evidence type="ECO:0000259" key="3">
    <source>
        <dbReference type="Pfam" id="PF05532"/>
    </source>
</evidence>
<dbReference type="SUPFAM" id="SSF69047">
    <property type="entry name" value="Hypothetical protein YjbJ"/>
    <property type="match status" value="1"/>
</dbReference>
<evidence type="ECO:0000256" key="1">
    <source>
        <dbReference type="ARBA" id="ARBA00009129"/>
    </source>
</evidence>
<feature type="domain" description="CsbD-like" evidence="3">
    <location>
        <begin position="29"/>
        <end position="79"/>
    </location>
</feature>
<comment type="similarity">
    <text evidence="1">Belongs to the UPF0337 (CsbD) family.</text>
</comment>
<evidence type="ECO:0000313" key="5">
    <source>
        <dbReference type="Proteomes" id="UP001501444"/>
    </source>
</evidence>
<gene>
    <name evidence="4" type="ORF">GCM10010170_079810</name>
</gene>
<feature type="compositionally biased region" description="Basic and acidic residues" evidence="2">
    <location>
        <begin position="71"/>
        <end position="87"/>
    </location>
</feature>
<protein>
    <recommendedName>
        <fullName evidence="3">CsbD-like domain-containing protein</fullName>
    </recommendedName>
</protein>
<dbReference type="Gene3D" id="1.10.1470.10">
    <property type="entry name" value="YjbJ"/>
    <property type="match status" value="1"/>
</dbReference>
<reference evidence="4 5" key="1">
    <citation type="journal article" date="2019" name="Int. J. Syst. Evol. Microbiol.">
        <title>The Global Catalogue of Microorganisms (GCM) 10K type strain sequencing project: providing services to taxonomists for standard genome sequencing and annotation.</title>
        <authorList>
            <consortium name="The Broad Institute Genomics Platform"/>
            <consortium name="The Broad Institute Genome Sequencing Center for Infectious Disease"/>
            <person name="Wu L."/>
            <person name="Ma J."/>
        </authorList>
    </citation>
    <scope>NUCLEOTIDE SEQUENCE [LARGE SCALE GENOMIC DNA]</scope>
    <source>
        <strain evidence="4 5">JCM 3272</strain>
    </source>
</reference>
<name>A0ABN3HDN7_9ACTN</name>
<proteinExistence type="inferred from homology"/>
<organism evidence="4 5">
    <name type="scientific">Dactylosporangium salmoneum</name>
    <dbReference type="NCBI Taxonomy" id="53361"/>
    <lineage>
        <taxon>Bacteria</taxon>
        <taxon>Bacillati</taxon>
        <taxon>Actinomycetota</taxon>
        <taxon>Actinomycetes</taxon>
        <taxon>Micromonosporales</taxon>
        <taxon>Micromonosporaceae</taxon>
        <taxon>Dactylosporangium</taxon>
    </lineage>
</organism>
<dbReference type="EMBL" id="BAAARV010000079">
    <property type="protein sequence ID" value="GAA2375967.1"/>
    <property type="molecule type" value="Genomic_DNA"/>
</dbReference>
<evidence type="ECO:0000256" key="2">
    <source>
        <dbReference type="SAM" id="MobiDB-lite"/>
    </source>
</evidence>
<dbReference type="Pfam" id="PF05532">
    <property type="entry name" value="CsbD"/>
    <property type="match status" value="1"/>
</dbReference>
<keyword evidence="5" id="KW-1185">Reference proteome</keyword>
<feature type="region of interest" description="Disordered" evidence="2">
    <location>
        <begin position="58"/>
        <end position="87"/>
    </location>
</feature>
<dbReference type="Proteomes" id="UP001501444">
    <property type="component" value="Unassembled WGS sequence"/>
</dbReference>
<dbReference type="InterPro" id="IPR036629">
    <property type="entry name" value="YjbJ_sf"/>
</dbReference>